<dbReference type="GO" id="GO:0005506">
    <property type="term" value="F:iron ion binding"/>
    <property type="evidence" value="ECO:0007669"/>
    <property type="project" value="InterPro"/>
</dbReference>
<feature type="binding site" description="axial binding residue" evidence="5">
    <location>
        <position position="470"/>
    </location>
    <ligand>
        <name>heme</name>
        <dbReference type="ChEBI" id="CHEBI:30413"/>
    </ligand>
    <ligandPart>
        <name>Fe</name>
        <dbReference type="ChEBI" id="CHEBI:18248"/>
    </ligandPart>
</feature>
<reference evidence="6" key="2">
    <citation type="submission" date="2023-06" db="EMBL/GenBank/DDBJ databases">
        <authorList>
            <consortium name="Lawrence Berkeley National Laboratory"/>
            <person name="Haridas S."/>
            <person name="Hensen N."/>
            <person name="Bonometti L."/>
            <person name="Westerberg I."/>
            <person name="Brannstrom I.O."/>
            <person name="Guillou S."/>
            <person name="Cros-Aarteil S."/>
            <person name="Calhoun S."/>
            <person name="Kuo A."/>
            <person name="Mondo S."/>
            <person name="Pangilinan J."/>
            <person name="Riley R."/>
            <person name="LaButti K."/>
            <person name="Andreopoulos B."/>
            <person name="Lipzen A."/>
            <person name="Chen C."/>
            <person name="Yanf M."/>
            <person name="Daum C."/>
            <person name="Ng V."/>
            <person name="Clum A."/>
            <person name="Steindorff A."/>
            <person name="Ohm R."/>
            <person name="Martin F."/>
            <person name="Silar P."/>
            <person name="Natvig D."/>
            <person name="Lalanne C."/>
            <person name="Gautier V."/>
            <person name="Ament-velasquez S.L."/>
            <person name="Kruys A."/>
            <person name="Hutchinson M.I."/>
            <person name="Powell A.J."/>
            <person name="Barry K."/>
            <person name="Miller A.N."/>
            <person name="Grigoriev I.V."/>
            <person name="Debuchy R."/>
            <person name="Gladieux P."/>
            <person name="Thoren M.H."/>
            <person name="Johannesson H."/>
        </authorList>
    </citation>
    <scope>NUCLEOTIDE SEQUENCE</scope>
    <source>
        <strain evidence="6">CBS 232.78</strain>
    </source>
</reference>
<keyword evidence="6" id="KW-0560">Oxidoreductase</keyword>
<evidence type="ECO:0000313" key="7">
    <source>
        <dbReference type="Proteomes" id="UP001285441"/>
    </source>
</evidence>
<keyword evidence="4 5" id="KW-0408">Iron</keyword>
<evidence type="ECO:0000256" key="4">
    <source>
        <dbReference type="ARBA" id="ARBA00023004"/>
    </source>
</evidence>
<dbReference type="PRINTS" id="PR00385">
    <property type="entry name" value="P450"/>
</dbReference>
<dbReference type="PRINTS" id="PR00463">
    <property type="entry name" value="EP450I"/>
</dbReference>
<dbReference type="Gene3D" id="1.10.630.10">
    <property type="entry name" value="Cytochrome P450"/>
    <property type="match status" value="1"/>
</dbReference>
<accession>A0AAE0NS88</accession>
<dbReference type="Pfam" id="PF00067">
    <property type="entry name" value="p450"/>
    <property type="match status" value="1"/>
</dbReference>
<keyword evidence="3 5" id="KW-0479">Metal-binding</keyword>
<dbReference type="AlphaFoldDB" id="A0AAE0NS88"/>
<dbReference type="SUPFAM" id="SSF48264">
    <property type="entry name" value="Cytochrome P450"/>
    <property type="match status" value="1"/>
</dbReference>
<dbReference type="GO" id="GO:0020037">
    <property type="term" value="F:heme binding"/>
    <property type="evidence" value="ECO:0007669"/>
    <property type="project" value="InterPro"/>
</dbReference>
<gene>
    <name evidence="6" type="ORF">B0H63DRAFT_468362</name>
</gene>
<evidence type="ECO:0000256" key="2">
    <source>
        <dbReference type="ARBA" id="ARBA00022617"/>
    </source>
</evidence>
<protein>
    <submittedName>
        <fullName evidence="6">Cytochrome p450 monooxygenase</fullName>
    </submittedName>
</protein>
<evidence type="ECO:0000256" key="3">
    <source>
        <dbReference type="ARBA" id="ARBA00022723"/>
    </source>
</evidence>
<keyword evidence="2 5" id="KW-0349">Heme</keyword>
<comment type="cofactor">
    <cofactor evidence="5">
        <name>heme</name>
        <dbReference type="ChEBI" id="CHEBI:30413"/>
    </cofactor>
</comment>
<keyword evidence="6" id="KW-0503">Monooxygenase</keyword>
<sequence>MQTHLHLAASLAATFLLVPIRNICSTVALKTFGATACLILASRAAYSLWIYPNYVSPLRHLPGPKNHHFLFRQFINEFRSRDPNEPFLSWTKKWPDAEMIRYFPFGAVEAILVTGVTPLREIVSINGYSFVKPQSLKTLLEPMVGTGLVFSEGAEHKAARHLLSGPFALSKLRELIPVFQHKAQQLLASFDRQIEKQGGVVELVSTYSNLMLDIIGAAALGVELKNLEVPTPFFELYEEMNNPPPLGKLFMAINAFIPVAWIPLDVIKRLNNASQEVRRLLRAIIQQRVQDVTEKGVGGLGRRDLLTYMVEETHATENTLSEEEILGHILNFIAGGHDTSASSLTWATYAMIKYPVVQDRLRAEITTMLDQTPVPGYSELEDLKYLDSFCKEVLRVWAPATSSPREAAHDILINGVLVPKGTLINLMPAAIHFNPRVWGDDAEEFNPDRWSRKSIDPHAFVTFFRGPRQCIGRVYSMIQFKVLLVQMVSKFRFEAIETETEKKMELLTYPTHLLRPVELEVRVGRLG</sequence>
<dbReference type="InterPro" id="IPR001128">
    <property type="entry name" value="Cyt_P450"/>
</dbReference>
<evidence type="ECO:0000313" key="6">
    <source>
        <dbReference type="EMBL" id="KAK3386773.1"/>
    </source>
</evidence>
<name>A0AAE0NS88_9PEZI</name>
<dbReference type="InterPro" id="IPR050121">
    <property type="entry name" value="Cytochrome_P450_monoxygenase"/>
</dbReference>
<reference evidence="6" key="1">
    <citation type="journal article" date="2023" name="Mol. Phylogenet. Evol.">
        <title>Genome-scale phylogeny and comparative genomics of the fungal order Sordariales.</title>
        <authorList>
            <person name="Hensen N."/>
            <person name="Bonometti L."/>
            <person name="Westerberg I."/>
            <person name="Brannstrom I.O."/>
            <person name="Guillou S."/>
            <person name="Cros-Aarteil S."/>
            <person name="Calhoun S."/>
            <person name="Haridas S."/>
            <person name="Kuo A."/>
            <person name="Mondo S."/>
            <person name="Pangilinan J."/>
            <person name="Riley R."/>
            <person name="LaButti K."/>
            <person name="Andreopoulos B."/>
            <person name="Lipzen A."/>
            <person name="Chen C."/>
            <person name="Yan M."/>
            <person name="Daum C."/>
            <person name="Ng V."/>
            <person name="Clum A."/>
            <person name="Steindorff A."/>
            <person name="Ohm R.A."/>
            <person name="Martin F."/>
            <person name="Silar P."/>
            <person name="Natvig D.O."/>
            <person name="Lalanne C."/>
            <person name="Gautier V."/>
            <person name="Ament-Velasquez S.L."/>
            <person name="Kruys A."/>
            <person name="Hutchinson M.I."/>
            <person name="Powell A.J."/>
            <person name="Barry K."/>
            <person name="Miller A.N."/>
            <person name="Grigoriev I.V."/>
            <person name="Debuchy R."/>
            <person name="Gladieux P."/>
            <person name="Hiltunen Thoren M."/>
            <person name="Johannesson H."/>
        </authorList>
    </citation>
    <scope>NUCLEOTIDE SEQUENCE</scope>
    <source>
        <strain evidence="6">CBS 232.78</strain>
    </source>
</reference>
<organism evidence="6 7">
    <name type="scientific">Podospora didyma</name>
    <dbReference type="NCBI Taxonomy" id="330526"/>
    <lineage>
        <taxon>Eukaryota</taxon>
        <taxon>Fungi</taxon>
        <taxon>Dikarya</taxon>
        <taxon>Ascomycota</taxon>
        <taxon>Pezizomycotina</taxon>
        <taxon>Sordariomycetes</taxon>
        <taxon>Sordariomycetidae</taxon>
        <taxon>Sordariales</taxon>
        <taxon>Podosporaceae</taxon>
        <taxon>Podospora</taxon>
    </lineage>
</organism>
<comment type="similarity">
    <text evidence="1">Belongs to the cytochrome P450 family.</text>
</comment>
<evidence type="ECO:0000256" key="5">
    <source>
        <dbReference type="PIRSR" id="PIRSR602401-1"/>
    </source>
</evidence>
<dbReference type="EMBL" id="JAULSW010000003">
    <property type="protein sequence ID" value="KAK3386773.1"/>
    <property type="molecule type" value="Genomic_DNA"/>
</dbReference>
<dbReference type="InterPro" id="IPR002401">
    <property type="entry name" value="Cyt_P450_E_grp-I"/>
</dbReference>
<proteinExistence type="inferred from homology"/>
<dbReference type="GO" id="GO:0016705">
    <property type="term" value="F:oxidoreductase activity, acting on paired donors, with incorporation or reduction of molecular oxygen"/>
    <property type="evidence" value="ECO:0007669"/>
    <property type="project" value="InterPro"/>
</dbReference>
<dbReference type="PANTHER" id="PTHR24305:SF166">
    <property type="entry name" value="CYTOCHROME P450 12A4, MITOCHONDRIAL-RELATED"/>
    <property type="match status" value="1"/>
</dbReference>
<dbReference type="InterPro" id="IPR036396">
    <property type="entry name" value="Cyt_P450_sf"/>
</dbReference>
<dbReference type="PANTHER" id="PTHR24305">
    <property type="entry name" value="CYTOCHROME P450"/>
    <property type="match status" value="1"/>
</dbReference>
<evidence type="ECO:0000256" key="1">
    <source>
        <dbReference type="ARBA" id="ARBA00010617"/>
    </source>
</evidence>
<dbReference type="GO" id="GO:0004497">
    <property type="term" value="F:monooxygenase activity"/>
    <property type="evidence" value="ECO:0007669"/>
    <property type="project" value="UniProtKB-KW"/>
</dbReference>
<keyword evidence="7" id="KW-1185">Reference proteome</keyword>
<dbReference type="Proteomes" id="UP001285441">
    <property type="component" value="Unassembled WGS sequence"/>
</dbReference>
<comment type="caution">
    <text evidence="6">The sequence shown here is derived from an EMBL/GenBank/DDBJ whole genome shotgun (WGS) entry which is preliminary data.</text>
</comment>